<gene>
    <name evidence="9" type="ORF">GCM10023156_63140</name>
</gene>
<dbReference type="CDD" id="cd00685">
    <property type="entry name" value="Trans_IPPS_HT"/>
    <property type="match status" value="1"/>
</dbReference>
<evidence type="ECO:0000256" key="2">
    <source>
        <dbReference type="ARBA" id="ARBA00006706"/>
    </source>
</evidence>
<evidence type="ECO:0000256" key="7">
    <source>
        <dbReference type="RuleBase" id="RU004466"/>
    </source>
</evidence>
<evidence type="ECO:0000256" key="4">
    <source>
        <dbReference type="ARBA" id="ARBA00022723"/>
    </source>
</evidence>
<dbReference type="InterPro" id="IPR033749">
    <property type="entry name" value="Polyprenyl_synt_CS"/>
</dbReference>
<dbReference type="RefSeq" id="WP_345327699.1">
    <property type="nucleotide sequence ID" value="NZ_BAABGA010000107.1"/>
</dbReference>
<dbReference type="PROSITE" id="PS00723">
    <property type="entry name" value="POLYPRENYL_SYNTHASE_1"/>
    <property type="match status" value="1"/>
</dbReference>
<dbReference type="SFLD" id="SFLDG01017">
    <property type="entry name" value="Polyprenyl_Transferase_Like"/>
    <property type="match status" value="1"/>
</dbReference>
<dbReference type="SUPFAM" id="SSF48576">
    <property type="entry name" value="Terpenoid synthases"/>
    <property type="match status" value="1"/>
</dbReference>
<keyword evidence="10" id="KW-1185">Reference proteome</keyword>
<keyword evidence="4" id="KW-0479">Metal-binding</keyword>
<evidence type="ECO:0000256" key="1">
    <source>
        <dbReference type="ARBA" id="ARBA00001946"/>
    </source>
</evidence>
<accession>A0ABP8NP67</accession>
<dbReference type="InterPro" id="IPR008949">
    <property type="entry name" value="Isoprenoid_synthase_dom_sf"/>
</dbReference>
<dbReference type="Pfam" id="PF00348">
    <property type="entry name" value="polyprenyl_synt"/>
    <property type="match status" value="1"/>
</dbReference>
<comment type="similarity">
    <text evidence="2 7">Belongs to the FPP/GGPP synthase family.</text>
</comment>
<dbReference type="Gene3D" id="1.10.600.10">
    <property type="entry name" value="Farnesyl Diphosphate Synthase"/>
    <property type="match status" value="1"/>
</dbReference>
<feature type="region of interest" description="Disordered" evidence="8">
    <location>
        <begin position="154"/>
        <end position="196"/>
    </location>
</feature>
<organism evidence="9 10">
    <name type="scientific">Novipirellula rosea</name>
    <dbReference type="NCBI Taxonomy" id="1031540"/>
    <lineage>
        <taxon>Bacteria</taxon>
        <taxon>Pseudomonadati</taxon>
        <taxon>Planctomycetota</taxon>
        <taxon>Planctomycetia</taxon>
        <taxon>Pirellulales</taxon>
        <taxon>Pirellulaceae</taxon>
        <taxon>Novipirellula</taxon>
    </lineage>
</organism>
<feature type="compositionally biased region" description="Polar residues" evidence="8">
    <location>
        <begin position="179"/>
        <end position="192"/>
    </location>
</feature>
<evidence type="ECO:0000256" key="6">
    <source>
        <dbReference type="ARBA" id="ARBA00023229"/>
    </source>
</evidence>
<dbReference type="PANTHER" id="PTHR43281:SF1">
    <property type="entry name" value="FARNESYL DIPHOSPHATE SYNTHASE"/>
    <property type="match status" value="1"/>
</dbReference>
<name>A0ABP8NP67_9BACT</name>
<evidence type="ECO:0000256" key="8">
    <source>
        <dbReference type="SAM" id="MobiDB-lite"/>
    </source>
</evidence>
<feature type="compositionally biased region" description="Basic and acidic residues" evidence="8">
    <location>
        <begin position="161"/>
        <end position="172"/>
    </location>
</feature>
<dbReference type="SFLD" id="SFLDS00005">
    <property type="entry name" value="Isoprenoid_Synthase_Type_I"/>
    <property type="match status" value="1"/>
</dbReference>
<evidence type="ECO:0000313" key="10">
    <source>
        <dbReference type="Proteomes" id="UP001500840"/>
    </source>
</evidence>
<proteinExistence type="inferred from homology"/>
<dbReference type="PANTHER" id="PTHR43281">
    <property type="entry name" value="FARNESYL DIPHOSPHATE SYNTHASE"/>
    <property type="match status" value="1"/>
</dbReference>
<reference evidence="10" key="1">
    <citation type="journal article" date="2019" name="Int. J. Syst. Evol. Microbiol.">
        <title>The Global Catalogue of Microorganisms (GCM) 10K type strain sequencing project: providing services to taxonomists for standard genome sequencing and annotation.</title>
        <authorList>
            <consortium name="The Broad Institute Genomics Platform"/>
            <consortium name="The Broad Institute Genome Sequencing Center for Infectious Disease"/>
            <person name="Wu L."/>
            <person name="Ma J."/>
        </authorList>
    </citation>
    <scope>NUCLEOTIDE SEQUENCE [LARGE SCALE GENOMIC DNA]</scope>
    <source>
        <strain evidence="10">JCM 17759</strain>
    </source>
</reference>
<sequence>MANYPSVMEDLRPLVQQALENACDFGDGCPQRLGEAMRYALLAPGKRLRPALVLMACEACGGQLEEALPAAVAVEMIHAYSLVHDDLPAMDDDDLRRGRPTVHIQFDEATAILVGDALQAEAFRQLSERVSDPSRAIAAIRVLASAAGASHLVGGQSDDLSAERGQTERGQTERGQAARSDTPSDSATQAASPRTVEHLESIHRRKTGALFSASLAMGAILAGADEKSKSVLSDYAADLGLAFQVVDDLLDYTANEQELGKRTGKDADRGKLTYPGLLGIEAARDKAEQLVKSARNHATFFGEAGWRLTSLADFVYERTQ</sequence>
<keyword evidence="6" id="KW-0414">Isoprene biosynthesis</keyword>
<comment type="caution">
    <text evidence="9">The sequence shown here is derived from an EMBL/GenBank/DDBJ whole genome shotgun (WGS) entry which is preliminary data.</text>
</comment>
<dbReference type="EMBL" id="BAABGA010000107">
    <property type="protein sequence ID" value="GAA4470120.1"/>
    <property type="molecule type" value="Genomic_DNA"/>
</dbReference>
<protein>
    <submittedName>
        <fullName evidence="9">Polyprenyl synthetase family protein</fullName>
    </submittedName>
</protein>
<keyword evidence="5" id="KW-0460">Magnesium</keyword>
<evidence type="ECO:0000313" key="9">
    <source>
        <dbReference type="EMBL" id="GAA4470120.1"/>
    </source>
</evidence>
<dbReference type="InterPro" id="IPR000092">
    <property type="entry name" value="Polyprenyl_synt"/>
</dbReference>
<dbReference type="PROSITE" id="PS00444">
    <property type="entry name" value="POLYPRENYL_SYNTHASE_2"/>
    <property type="match status" value="1"/>
</dbReference>
<dbReference type="Proteomes" id="UP001500840">
    <property type="component" value="Unassembled WGS sequence"/>
</dbReference>
<evidence type="ECO:0000256" key="5">
    <source>
        <dbReference type="ARBA" id="ARBA00022842"/>
    </source>
</evidence>
<comment type="cofactor">
    <cofactor evidence="1">
        <name>Mg(2+)</name>
        <dbReference type="ChEBI" id="CHEBI:18420"/>
    </cofactor>
</comment>
<evidence type="ECO:0000256" key="3">
    <source>
        <dbReference type="ARBA" id="ARBA00022679"/>
    </source>
</evidence>
<keyword evidence="3 7" id="KW-0808">Transferase</keyword>